<name>A0A6A6P0N4_9PEZI</name>
<reference evidence="6" key="1">
    <citation type="journal article" date="2020" name="Stud. Mycol.">
        <title>101 Dothideomycetes genomes: a test case for predicting lifestyles and emergence of pathogens.</title>
        <authorList>
            <person name="Haridas S."/>
            <person name="Albert R."/>
            <person name="Binder M."/>
            <person name="Bloem J."/>
            <person name="Labutti K."/>
            <person name="Salamov A."/>
            <person name="Andreopoulos B."/>
            <person name="Baker S."/>
            <person name="Barry K."/>
            <person name="Bills G."/>
            <person name="Bluhm B."/>
            <person name="Cannon C."/>
            <person name="Castanera R."/>
            <person name="Culley D."/>
            <person name="Daum C."/>
            <person name="Ezra D."/>
            <person name="Gonzalez J."/>
            <person name="Henrissat B."/>
            <person name="Kuo A."/>
            <person name="Liang C."/>
            <person name="Lipzen A."/>
            <person name="Lutzoni F."/>
            <person name="Magnuson J."/>
            <person name="Mondo S."/>
            <person name="Nolan M."/>
            <person name="Ohm R."/>
            <person name="Pangilinan J."/>
            <person name="Park H.-J."/>
            <person name="Ramirez L."/>
            <person name="Alfaro M."/>
            <person name="Sun H."/>
            <person name="Tritt A."/>
            <person name="Yoshinaga Y."/>
            <person name="Zwiers L.-H."/>
            <person name="Turgeon B."/>
            <person name="Goodwin S."/>
            <person name="Spatafora J."/>
            <person name="Crous P."/>
            <person name="Grigoriev I."/>
        </authorList>
    </citation>
    <scope>NUCLEOTIDE SEQUENCE</scope>
    <source>
        <strain evidence="6">ATCC 16933</strain>
    </source>
</reference>
<keyword evidence="2" id="KW-0274">FAD</keyword>
<dbReference type="InterPro" id="IPR002938">
    <property type="entry name" value="FAD-bd"/>
</dbReference>
<dbReference type="SUPFAM" id="SSF51905">
    <property type="entry name" value="FAD/NAD(P)-binding domain"/>
    <property type="match status" value="1"/>
</dbReference>
<dbReference type="PANTHER" id="PTHR46972:SF1">
    <property type="entry name" value="FAD DEPENDENT OXIDOREDUCTASE DOMAIN-CONTAINING PROTEIN"/>
    <property type="match status" value="1"/>
</dbReference>
<protein>
    <recommendedName>
        <fullName evidence="5">FAD-binding domain-containing protein</fullName>
    </recommendedName>
</protein>
<keyword evidence="1" id="KW-0285">Flavoprotein</keyword>
<dbReference type="Proteomes" id="UP000799766">
    <property type="component" value="Unassembled WGS sequence"/>
</dbReference>
<evidence type="ECO:0000259" key="5">
    <source>
        <dbReference type="Pfam" id="PF01494"/>
    </source>
</evidence>
<organism evidence="6 7">
    <name type="scientific">Lineolata rhizophorae</name>
    <dbReference type="NCBI Taxonomy" id="578093"/>
    <lineage>
        <taxon>Eukaryota</taxon>
        <taxon>Fungi</taxon>
        <taxon>Dikarya</taxon>
        <taxon>Ascomycota</taxon>
        <taxon>Pezizomycotina</taxon>
        <taxon>Dothideomycetes</taxon>
        <taxon>Dothideomycetes incertae sedis</taxon>
        <taxon>Lineolatales</taxon>
        <taxon>Lineolataceae</taxon>
        <taxon>Lineolata</taxon>
    </lineage>
</organism>
<dbReference type="PANTHER" id="PTHR46972">
    <property type="entry name" value="MONOOXYGENASE ASQM-RELATED"/>
    <property type="match status" value="1"/>
</dbReference>
<dbReference type="OrthoDB" id="655030at2759"/>
<evidence type="ECO:0000256" key="3">
    <source>
        <dbReference type="ARBA" id="ARBA00023002"/>
    </source>
</evidence>
<evidence type="ECO:0000313" key="7">
    <source>
        <dbReference type="Proteomes" id="UP000799766"/>
    </source>
</evidence>
<sequence length="418" mass="43690">MPPAPKIAILGAGPAGLTLATILHANNFPSDSITIFEASPTLRDQGGSLDLHPTDGQAALRAAGLFDAFAARARPESDVMKVVDLRSGAVLWDGNGPDRRPVAEGEELAHRPEIDRAALMEVLLSGVPAERIRWGSKVVDVVPASSGDTFALRLASGALTPAFDLVVGADGAFSVARRLLAPDAALPIYSGITAVELTTPPGDLAVTHPWLAAYVGAGSCAAFGADRAVQAQRQGDGGARVYGSMRVPADWAATCGIDWEGAAPGVARKQLVDGWFADVASEPRRALLECGGEEGAVVPRTLYMLPVGFRWDARPGITLVGDAAHLMTPFAGVGVNAAMADALELARGIVTWMGGGDGGVAGEGKNLAGVLRVYEEGMFPRAERYARKTMSNMEEHFKEGGSESFANRLRAAYGKPRQ</sequence>
<keyword evidence="3" id="KW-0560">Oxidoreductase</keyword>
<dbReference type="AlphaFoldDB" id="A0A6A6P0N4"/>
<accession>A0A6A6P0N4</accession>
<keyword evidence="4" id="KW-0503">Monooxygenase</keyword>
<feature type="domain" description="FAD-binding" evidence="5">
    <location>
        <begin position="317"/>
        <end position="353"/>
    </location>
</feature>
<gene>
    <name evidence="6" type="ORF">BDY21DRAFT_371743</name>
</gene>
<evidence type="ECO:0000256" key="4">
    <source>
        <dbReference type="ARBA" id="ARBA00023033"/>
    </source>
</evidence>
<dbReference type="Pfam" id="PF01494">
    <property type="entry name" value="FAD_binding_3"/>
    <property type="match status" value="1"/>
</dbReference>
<keyword evidence="7" id="KW-1185">Reference proteome</keyword>
<dbReference type="InterPro" id="IPR036188">
    <property type="entry name" value="FAD/NAD-bd_sf"/>
</dbReference>
<evidence type="ECO:0000256" key="2">
    <source>
        <dbReference type="ARBA" id="ARBA00022827"/>
    </source>
</evidence>
<dbReference type="EMBL" id="MU001680">
    <property type="protein sequence ID" value="KAF2457565.1"/>
    <property type="molecule type" value="Genomic_DNA"/>
</dbReference>
<evidence type="ECO:0000313" key="6">
    <source>
        <dbReference type="EMBL" id="KAF2457565.1"/>
    </source>
</evidence>
<dbReference type="Gene3D" id="3.50.50.60">
    <property type="entry name" value="FAD/NAD(P)-binding domain"/>
    <property type="match status" value="1"/>
</dbReference>
<dbReference type="GO" id="GO:0071949">
    <property type="term" value="F:FAD binding"/>
    <property type="evidence" value="ECO:0007669"/>
    <property type="project" value="InterPro"/>
</dbReference>
<proteinExistence type="predicted"/>
<dbReference type="GO" id="GO:0004497">
    <property type="term" value="F:monooxygenase activity"/>
    <property type="evidence" value="ECO:0007669"/>
    <property type="project" value="UniProtKB-KW"/>
</dbReference>
<evidence type="ECO:0000256" key="1">
    <source>
        <dbReference type="ARBA" id="ARBA00022630"/>
    </source>
</evidence>
<dbReference type="PRINTS" id="PR00420">
    <property type="entry name" value="RNGMNOXGNASE"/>
</dbReference>